<comment type="caution">
    <text evidence="2">The sequence shown here is derived from an EMBL/GenBank/DDBJ whole genome shotgun (WGS) entry which is preliminary data.</text>
</comment>
<keyword evidence="3" id="KW-1185">Reference proteome</keyword>
<dbReference type="Gene3D" id="3.40.1580.10">
    <property type="entry name" value="SMI1/KNR4-like"/>
    <property type="match status" value="1"/>
</dbReference>
<dbReference type="SMART" id="SM00860">
    <property type="entry name" value="SMI1_KNR4"/>
    <property type="match status" value="1"/>
</dbReference>
<evidence type="ECO:0000259" key="1">
    <source>
        <dbReference type="SMART" id="SM00860"/>
    </source>
</evidence>
<gene>
    <name evidence="2" type="ORF">GCM10011511_48980</name>
</gene>
<accession>A0A8J2UHT7</accession>
<protein>
    <recommendedName>
        <fullName evidence="1">Knr4/Smi1-like domain-containing protein</fullName>
    </recommendedName>
</protein>
<evidence type="ECO:0000313" key="3">
    <source>
        <dbReference type="Proteomes" id="UP000607559"/>
    </source>
</evidence>
<dbReference type="InterPro" id="IPR018958">
    <property type="entry name" value="Knr4/Smi1-like_dom"/>
</dbReference>
<organism evidence="2 3">
    <name type="scientific">Puia dinghuensis</name>
    <dbReference type="NCBI Taxonomy" id="1792502"/>
    <lineage>
        <taxon>Bacteria</taxon>
        <taxon>Pseudomonadati</taxon>
        <taxon>Bacteroidota</taxon>
        <taxon>Chitinophagia</taxon>
        <taxon>Chitinophagales</taxon>
        <taxon>Chitinophagaceae</taxon>
        <taxon>Puia</taxon>
    </lineage>
</organism>
<dbReference type="SUPFAM" id="SSF160631">
    <property type="entry name" value="SMI1/KNR4-like"/>
    <property type="match status" value="1"/>
</dbReference>
<dbReference type="RefSeq" id="WP_188936737.1">
    <property type="nucleotide sequence ID" value="NZ_BMJC01000005.1"/>
</dbReference>
<dbReference type="AlphaFoldDB" id="A0A8J2UHT7"/>
<reference evidence="2" key="2">
    <citation type="submission" date="2020-09" db="EMBL/GenBank/DDBJ databases">
        <authorList>
            <person name="Sun Q."/>
            <person name="Zhou Y."/>
        </authorList>
    </citation>
    <scope>NUCLEOTIDE SEQUENCE</scope>
    <source>
        <strain evidence="2">CGMCC 1.15448</strain>
    </source>
</reference>
<reference evidence="2" key="1">
    <citation type="journal article" date="2014" name="Int. J. Syst. Evol. Microbiol.">
        <title>Complete genome sequence of Corynebacterium casei LMG S-19264T (=DSM 44701T), isolated from a smear-ripened cheese.</title>
        <authorList>
            <consortium name="US DOE Joint Genome Institute (JGI-PGF)"/>
            <person name="Walter F."/>
            <person name="Albersmeier A."/>
            <person name="Kalinowski J."/>
            <person name="Ruckert C."/>
        </authorList>
    </citation>
    <scope>NUCLEOTIDE SEQUENCE</scope>
    <source>
        <strain evidence="2">CGMCC 1.15448</strain>
    </source>
</reference>
<dbReference type="InterPro" id="IPR037883">
    <property type="entry name" value="Knr4/Smi1-like_sf"/>
</dbReference>
<feature type="domain" description="Knr4/Smi1-like" evidence="1">
    <location>
        <begin position="63"/>
        <end position="185"/>
    </location>
</feature>
<proteinExistence type="predicted"/>
<dbReference type="Proteomes" id="UP000607559">
    <property type="component" value="Unassembled WGS sequence"/>
</dbReference>
<evidence type="ECO:0000313" key="2">
    <source>
        <dbReference type="EMBL" id="GGB19456.1"/>
    </source>
</evidence>
<dbReference type="Pfam" id="PF09346">
    <property type="entry name" value="SMI1_KNR4"/>
    <property type="match status" value="1"/>
</dbReference>
<dbReference type="EMBL" id="BMJC01000005">
    <property type="protein sequence ID" value="GGB19456.1"/>
    <property type="molecule type" value="Genomic_DNA"/>
</dbReference>
<name>A0A8J2UHT7_9BACT</name>
<sequence length="210" mass="24369">MPTTSQPYELIRQYLDTYFEALRQEGPYALAHPADLIPRSMIDLAHPLEGDEEYACWKPIPGTFNDKDLKALESLYGHPLPVSYLYFLQQLHFIELYMDQNSLAFFPSFPRQLASGFRDILKKYYPELPARGFLPFANYGDWGVACFDARQPAPANDYPVVVLDHEDGYTNPMPYTASFLEMFERARDGFIWLGVPGWQPDPNRHHHHEH</sequence>